<reference evidence="3" key="1">
    <citation type="submission" date="2016-11" db="UniProtKB">
        <authorList>
            <consortium name="WormBaseParasite"/>
        </authorList>
    </citation>
    <scope>IDENTIFICATION</scope>
</reference>
<protein>
    <submittedName>
        <fullName evidence="3">Uncharacterized protein</fullName>
    </submittedName>
</protein>
<dbReference type="Proteomes" id="UP000095283">
    <property type="component" value="Unplaced"/>
</dbReference>
<dbReference type="WBParaSite" id="Hba_18357">
    <property type="protein sequence ID" value="Hba_18357"/>
    <property type="gene ID" value="Hba_18357"/>
</dbReference>
<evidence type="ECO:0000256" key="1">
    <source>
        <dbReference type="SAM" id="MobiDB-lite"/>
    </source>
</evidence>
<feature type="region of interest" description="Disordered" evidence="1">
    <location>
        <begin position="1"/>
        <end position="22"/>
    </location>
</feature>
<organism evidence="2 3">
    <name type="scientific">Heterorhabditis bacteriophora</name>
    <name type="common">Entomopathogenic nematode worm</name>
    <dbReference type="NCBI Taxonomy" id="37862"/>
    <lineage>
        <taxon>Eukaryota</taxon>
        <taxon>Metazoa</taxon>
        <taxon>Ecdysozoa</taxon>
        <taxon>Nematoda</taxon>
        <taxon>Chromadorea</taxon>
        <taxon>Rhabditida</taxon>
        <taxon>Rhabditina</taxon>
        <taxon>Rhabditomorpha</taxon>
        <taxon>Strongyloidea</taxon>
        <taxon>Heterorhabditidae</taxon>
        <taxon>Heterorhabditis</taxon>
    </lineage>
</organism>
<sequence>MSSPRSTVFVASDTNENGTNTDNRYECEDAMLPLQSAIVIWGFESARADIDRAFVVFCVFSSMF</sequence>
<proteinExistence type="predicted"/>
<evidence type="ECO:0000313" key="3">
    <source>
        <dbReference type="WBParaSite" id="Hba_18357"/>
    </source>
</evidence>
<dbReference type="AlphaFoldDB" id="A0A1I7XM18"/>
<keyword evidence="2" id="KW-1185">Reference proteome</keyword>
<feature type="compositionally biased region" description="Polar residues" evidence="1">
    <location>
        <begin position="12"/>
        <end position="22"/>
    </location>
</feature>
<name>A0A1I7XM18_HETBA</name>
<evidence type="ECO:0000313" key="2">
    <source>
        <dbReference type="Proteomes" id="UP000095283"/>
    </source>
</evidence>
<accession>A0A1I7XM18</accession>